<reference evidence="3" key="1">
    <citation type="journal article" date="2014" name="Int. J. Syst. Evol. Microbiol.">
        <title>Complete genome sequence of Corynebacterium casei LMG S-19264T (=DSM 44701T), isolated from a smear-ripened cheese.</title>
        <authorList>
            <consortium name="US DOE Joint Genome Institute (JGI-PGF)"/>
            <person name="Walter F."/>
            <person name="Albersmeier A."/>
            <person name="Kalinowski J."/>
            <person name="Ruckert C."/>
        </authorList>
    </citation>
    <scope>NUCLEOTIDE SEQUENCE</scope>
    <source>
        <strain evidence="3">KCTC 12113</strain>
    </source>
</reference>
<dbReference type="Proteomes" id="UP000634668">
    <property type="component" value="Unassembled WGS sequence"/>
</dbReference>
<dbReference type="SMART" id="SM00563">
    <property type="entry name" value="PlsC"/>
    <property type="match status" value="1"/>
</dbReference>
<evidence type="ECO:0000313" key="3">
    <source>
        <dbReference type="EMBL" id="GGW27096.1"/>
    </source>
</evidence>
<dbReference type="SUPFAM" id="SSF69593">
    <property type="entry name" value="Glycerol-3-phosphate (1)-acyltransferase"/>
    <property type="match status" value="1"/>
</dbReference>
<dbReference type="GO" id="GO:0016287">
    <property type="term" value="F:glycerone-phosphate O-acyltransferase activity"/>
    <property type="evidence" value="ECO:0007669"/>
    <property type="project" value="TreeGrafter"/>
</dbReference>
<keyword evidence="1" id="KW-0812">Transmembrane</keyword>
<dbReference type="EMBL" id="BMWP01000005">
    <property type="protein sequence ID" value="GGW27096.1"/>
    <property type="molecule type" value="Genomic_DNA"/>
</dbReference>
<gene>
    <name evidence="3" type="ORF">GCM10007383_10530</name>
</gene>
<evidence type="ECO:0000259" key="2">
    <source>
        <dbReference type="SMART" id="SM00563"/>
    </source>
</evidence>
<feature type="transmembrane region" description="Helical" evidence="1">
    <location>
        <begin position="322"/>
        <end position="343"/>
    </location>
</feature>
<dbReference type="PANTHER" id="PTHR31605">
    <property type="entry name" value="GLYCEROL-3-PHOSPHATE O-ACYLTRANSFERASE 1"/>
    <property type="match status" value="1"/>
</dbReference>
<keyword evidence="1" id="KW-0472">Membrane</keyword>
<organism evidence="3 4">
    <name type="scientific">Arenibacter certesii</name>
    <dbReference type="NCBI Taxonomy" id="228955"/>
    <lineage>
        <taxon>Bacteria</taxon>
        <taxon>Pseudomonadati</taxon>
        <taxon>Bacteroidota</taxon>
        <taxon>Flavobacteriia</taxon>
        <taxon>Flavobacteriales</taxon>
        <taxon>Flavobacteriaceae</taxon>
        <taxon>Arenibacter</taxon>
    </lineage>
</organism>
<comment type="caution">
    <text evidence="3">The sequence shown here is derived from an EMBL/GenBank/DDBJ whole genome shotgun (WGS) entry which is preliminary data.</text>
</comment>
<dbReference type="GO" id="GO:0004366">
    <property type="term" value="F:glycerol-3-phosphate O-acyltransferase activity"/>
    <property type="evidence" value="ECO:0007669"/>
    <property type="project" value="TreeGrafter"/>
</dbReference>
<protein>
    <recommendedName>
        <fullName evidence="2">Phospholipid/glycerol acyltransferase domain-containing protein</fullName>
    </recommendedName>
</protein>
<accession>A0A918IQG7</accession>
<dbReference type="GO" id="GO:0008654">
    <property type="term" value="P:phospholipid biosynthetic process"/>
    <property type="evidence" value="ECO:0007669"/>
    <property type="project" value="TreeGrafter"/>
</dbReference>
<dbReference type="InterPro" id="IPR052744">
    <property type="entry name" value="GPAT/DAPAT"/>
</dbReference>
<feature type="transmembrane region" description="Helical" evidence="1">
    <location>
        <begin position="296"/>
        <end position="316"/>
    </location>
</feature>
<feature type="domain" description="Phospholipid/glycerol acyltransferase" evidence="2">
    <location>
        <begin position="30"/>
        <end position="157"/>
    </location>
</feature>
<dbReference type="InterPro" id="IPR002123">
    <property type="entry name" value="Plipid/glycerol_acylTrfase"/>
</dbReference>
<evidence type="ECO:0000256" key="1">
    <source>
        <dbReference type="SAM" id="Phobius"/>
    </source>
</evidence>
<dbReference type="CDD" id="cd07992">
    <property type="entry name" value="LPLAT_AAK14816-like"/>
    <property type="match status" value="1"/>
</dbReference>
<sequence length="345" mass="39889">MWIGVRAALWMYFSKISIKGINQIPKDNPLLFLSNHQNALLDALLVATHSPRKIYFLTRSDVFKNPILRMFFNYLQMIPIYRIRDGKESLKQNEAVFERCSQLLQRGEAILIFPEGNHSLKRKVRPVSKGFTRFLFAALEENPQLDVRLVPLGMNYKDAATFPDLVSLYYGKNIRVLDYYNKQEIKESVTRLKKEVHQELTTLTTHIDNDIEYDKIVSHLEKLGLDFLNPEVANKAVDSYIHTPDPVGPKINTSEIYSIGKVLFNIINFPIYLIWSKVIGPKVGELEFLSTVRFMVFLLCYPLFYFLLTVILAYIFSVNLALSVVVVHILINLIWVKILAPLFSK</sequence>
<dbReference type="PANTHER" id="PTHR31605:SF0">
    <property type="entry name" value="GLYCEROL-3-PHOSPHATE O-ACYLTRANSFERASE 1"/>
    <property type="match status" value="1"/>
</dbReference>
<dbReference type="Pfam" id="PF01553">
    <property type="entry name" value="Acyltransferase"/>
    <property type="match status" value="1"/>
</dbReference>
<keyword evidence="1" id="KW-1133">Transmembrane helix</keyword>
<proteinExistence type="predicted"/>
<reference evidence="3" key="2">
    <citation type="submission" date="2020-09" db="EMBL/GenBank/DDBJ databases">
        <authorList>
            <person name="Sun Q."/>
            <person name="Kim S."/>
        </authorList>
    </citation>
    <scope>NUCLEOTIDE SEQUENCE</scope>
    <source>
        <strain evidence="3">KCTC 12113</strain>
    </source>
</reference>
<name>A0A918IQG7_9FLAO</name>
<evidence type="ECO:0000313" key="4">
    <source>
        <dbReference type="Proteomes" id="UP000634668"/>
    </source>
</evidence>
<dbReference type="AlphaFoldDB" id="A0A918IQG7"/>
<keyword evidence="4" id="KW-1185">Reference proteome</keyword>